<organism evidence="2">
    <name type="scientific">Myoviridae sp. ctFYw8</name>
    <dbReference type="NCBI Taxonomy" id="2825069"/>
    <lineage>
        <taxon>Viruses</taxon>
        <taxon>Duplodnaviria</taxon>
        <taxon>Heunggongvirae</taxon>
        <taxon>Uroviricota</taxon>
        <taxon>Caudoviricetes</taxon>
    </lineage>
</organism>
<dbReference type="EMBL" id="BK015392">
    <property type="protein sequence ID" value="DAE04652.1"/>
    <property type="molecule type" value="Genomic_DNA"/>
</dbReference>
<protein>
    <submittedName>
        <fullName evidence="2">Uncharacterized protein</fullName>
    </submittedName>
</protein>
<evidence type="ECO:0000256" key="1">
    <source>
        <dbReference type="SAM" id="Coils"/>
    </source>
</evidence>
<reference evidence="2" key="1">
    <citation type="journal article" date="2021" name="Proc. Natl. Acad. Sci. U.S.A.">
        <title>A Catalog of Tens of Thousands of Viruses from Human Metagenomes Reveals Hidden Associations with Chronic Diseases.</title>
        <authorList>
            <person name="Tisza M.J."/>
            <person name="Buck C.B."/>
        </authorList>
    </citation>
    <scope>NUCLEOTIDE SEQUENCE</scope>
    <source>
        <strain evidence="2">CtFYw8</strain>
    </source>
</reference>
<proteinExistence type="predicted"/>
<keyword evidence="1" id="KW-0175">Coiled coil</keyword>
<sequence length="180" mass="20972">MRIIFAAVLSITQRPKIQKKAENNEFYNLKVNKAMNIKEFRTLTGQEVTENEFEDINKLYMATGNMDKQTFCGLWKKNDLFRIALEVERNLSAKVTFAEKVLANKEQELDDMKDQQAAEREDMSHAADVLLAVDEADDNVDAYEAAIELVTRREVVERKVRMGLRLREEDKKYILNHLNK</sequence>
<accession>A0A8S5PEK5</accession>
<feature type="coiled-coil region" evidence="1">
    <location>
        <begin position="88"/>
        <end position="153"/>
    </location>
</feature>
<name>A0A8S5PEK5_9CAUD</name>
<evidence type="ECO:0000313" key="2">
    <source>
        <dbReference type="EMBL" id="DAE04652.1"/>
    </source>
</evidence>